<dbReference type="Proteomes" id="UP000002215">
    <property type="component" value="Chromosome"/>
</dbReference>
<dbReference type="OrthoDB" id="2666928at2"/>
<dbReference type="EMBL" id="CP001699">
    <property type="protein sequence ID" value="ACU60637.1"/>
    <property type="molecule type" value="Genomic_DNA"/>
</dbReference>
<dbReference type="AlphaFoldDB" id="A0A979GPM2"/>
<dbReference type="KEGG" id="cpi:Cpin_3170"/>
<organism evidence="5 6">
    <name type="scientific">Chitinophaga pinensis (strain ATCC 43595 / DSM 2588 / LMG 13176 / NBRC 15968 / NCIMB 11800 / UQM 2034)</name>
    <dbReference type="NCBI Taxonomy" id="485918"/>
    <lineage>
        <taxon>Bacteria</taxon>
        <taxon>Pseudomonadati</taxon>
        <taxon>Bacteroidota</taxon>
        <taxon>Chitinophagia</taxon>
        <taxon>Chitinophagales</taxon>
        <taxon>Chitinophagaceae</taxon>
        <taxon>Chitinophaga</taxon>
    </lineage>
</organism>
<evidence type="ECO:0000313" key="6">
    <source>
        <dbReference type="Proteomes" id="UP000002215"/>
    </source>
</evidence>
<reference evidence="5 6" key="2">
    <citation type="journal article" date="2010" name="Stand. Genomic Sci.">
        <title>Complete genome sequence of Chitinophaga pinensis type strain (UQM 2034).</title>
        <authorList>
            <person name="Glavina Del Rio T."/>
            <person name="Abt B."/>
            <person name="Spring S."/>
            <person name="Lapidus A."/>
            <person name="Nolan M."/>
            <person name="Tice H."/>
            <person name="Copeland A."/>
            <person name="Cheng J.F."/>
            <person name="Chen F."/>
            <person name="Bruce D."/>
            <person name="Goodwin L."/>
            <person name="Pitluck S."/>
            <person name="Ivanova N."/>
            <person name="Mavromatis K."/>
            <person name="Mikhailova N."/>
            <person name="Pati A."/>
            <person name="Chen A."/>
            <person name="Palaniappan K."/>
            <person name="Land M."/>
            <person name="Hauser L."/>
            <person name="Chang Y.J."/>
            <person name="Jeffries C.D."/>
            <person name="Chain P."/>
            <person name="Saunders E."/>
            <person name="Detter J.C."/>
            <person name="Brettin T."/>
            <person name="Rohde M."/>
            <person name="Goker M."/>
            <person name="Bristow J."/>
            <person name="Eisen J.A."/>
            <person name="Markowitz V."/>
            <person name="Hugenholtz P."/>
            <person name="Kyrpides N.C."/>
            <person name="Klenk H.P."/>
            <person name="Lucas S."/>
        </authorList>
    </citation>
    <scope>NUCLEOTIDE SEQUENCE [LARGE SCALE GENOMIC DNA]</scope>
    <source>
        <strain evidence="6">ATCC 43595 / DSM 2588 / LMG 13176 / NBRC 15968 / NCIMB 11800 / UQM 2034</strain>
    </source>
</reference>
<evidence type="ECO:0000259" key="4">
    <source>
        <dbReference type="PROSITE" id="PS01124"/>
    </source>
</evidence>
<proteinExistence type="predicted"/>
<evidence type="ECO:0000256" key="3">
    <source>
        <dbReference type="ARBA" id="ARBA00023163"/>
    </source>
</evidence>
<dbReference type="PROSITE" id="PS00041">
    <property type="entry name" value="HTH_ARAC_FAMILY_1"/>
    <property type="match status" value="1"/>
</dbReference>
<dbReference type="InterPro" id="IPR020449">
    <property type="entry name" value="Tscrpt_reg_AraC-type_HTH"/>
</dbReference>
<dbReference type="SUPFAM" id="SSF46689">
    <property type="entry name" value="Homeodomain-like"/>
    <property type="match status" value="2"/>
</dbReference>
<dbReference type="PANTHER" id="PTHR43280:SF2">
    <property type="entry name" value="HTH-TYPE TRANSCRIPTIONAL REGULATOR EXSA"/>
    <property type="match status" value="1"/>
</dbReference>
<keyword evidence="2" id="KW-0238">DNA-binding</keyword>
<dbReference type="PANTHER" id="PTHR43280">
    <property type="entry name" value="ARAC-FAMILY TRANSCRIPTIONAL REGULATOR"/>
    <property type="match status" value="1"/>
</dbReference>
<evidence type="ECO:0000256" key="1">
    <source>
        <dbReference type="ARBA" id="ARBA00023015"/>
    </source>
</evidence>
<keyword evidence="1" id="KW-0805">Transcription regulation</keyword>
<protein>
    <submittedName>
        <fullName evidence="5">Transcriptional regulator, AraC family</fullName>
    </submittedName>
</protein>
<dbReference type="GO" id="GO:0003700">
    <property type="term" value="F:DNA-binding transcription factor activity"/>
    <property type="evidence" value="ECO:0007669"/>
    <property type="project" value="InterPro"/>
</dbReference>
<dbReference type="SMART" id="SM00342">
    <property type="entry name" value="HTH_ARAC"/>
    <property type="match status" value="1"/>
</dbReference>
<dbReference type="GO" id="GO:0043565">
    <property type="term" value="F:sequence-specific DNA binding"/>
    <property type="evidence" value="ECO:0007669"/>
    <property type="project" value="InterPro"/>
</dbReference>
<reference evidence="6" key="1">
    <citation type="submission" date="2009-08" db="EMBL/GenBank/DDBJ databases">
        <title>The complete genome of Chitinophaga pinensis DSM 2588.</title>
        <authorList>
            <consortium name="US DOE Joint Genome Institute (JGI-PGF)"/>
            <person name="Lucas S."/>
            <person name="Copeland A."/>
            <person name="Lapidus A."/>
            <person name="Glavina del Rio T."/>
            <person name="Dalin E."/>
            <person name="Tice H."/>
            <person name="Bruce D."/>
            <person name="Goodwin L."/>
            <person name="Pitluck S."/>
            <person name="Kyrpides N."/>
            <person name="Mavromatis K."/>
            <person name="Ivanova N."/>
            <person name="Mikhailova N."/>
            <person name="Sims D."/>
            <person name="Meinche L."/>
            <person name="Brettin T."/>
            <person name="Detter J.C."/>
            <person name="Han C."/>
            <person name="Larimer F."/>
            <person name="Land M."/>
            <person name="Hauser L."/>
            <person name="Markowitz V."/>
            <person name="Cheng J.-F."/>
            <person name="Hugenholtz P."/>
            <person name="Woyke T."/>
            <person name="Wu D."/>
            <person name="Spring S."/>
            <person name="Klenk H.-P."/>
            <person name="Eisen J.A."/>
        </authorList>
    </citation>
    <scope>NUCLEOTIDE SEQUENCE [LARGE SCALE GENOMIC DNA]</scope>
    <source>
        <strain evidence="6">ATCC 43595 / DSM 2588 / LMG 13176 / NBRC 15968 / NCIMB 11800 / UQM 2034</strain>
    </source>
</reference>
<dbReference type="PROSITE" id="PS01124">
    <property type="entry name" value="HTH_ARAC_FAMILY_2"/>
    <property type="match status" value="1"/>
</dbReference>
<dbReference type="InterPro" id="IPR018062">
    <property type="entry name" value="HTH_AraC-typ_CS"/>
</dbReference>
<feature type="domain" description="HTH araC/xylS-type" evidence="4">
    <location>
        <begin position="226"/>
        <end position="324"/>
    </location>
</feature>
<name>A0A979GPM2_CHIPD</name>
<dbReference type="InterPro" id="IPR018060">
    <property type="entry name" value="HTH_AraC"/>
</dbReference>
<sequence length="332" mass="38216">MKFKVPPNMEPHIRVSNKIPSSHAQYQVSHAGAEFVTGDFGSFLTQEITTPFWRLGWLNFFIKEDSYLYPTTQTAMVALYATIDGDIPCKLEGFGDLVLQNRRYGFYYIPPEVKNEAFFQAGDYDAVYVSFSLTFLSQFIDENPRFKDLYTRQNEQVNSGIALPTYPITQVELDILNKIRYSRYKGKSQELFIQARINDLLVSYFQALEGAGKEEVDTNELEQRIQDVANYITHHLHQSLSIADLSKKARLNLDKFEKTFKQVMGSAPQKFIEDTRMQEAARLLRTTDIPIADVAYKVGYADQGYFTKVFKRVFGVTPRKYRQDNSDANNSV</sequence>
<keyword evidence="3" id="KW-0804">Transcription</keyword>
<dbReference type="Gene3D" id="1.10.10.60">
    <property type="entry name" value="Homeodomain-like"/>
    <property type="match status" value="2"/>
</dbReference>
<dbReference type="PRINTS" id="PR00032">
    <property type="entry name" value="HTHARAC"/>
</dbReference>
<gene>
    <name evidence="5" type="ordered locus">Cpin_3170</name>
</gene>
<evidence type="ECO:0000313" key="5">
    <source>
        <dbReference type="EMBL" id="ACU60637.1"/>
    </source>
</evidence>
<accession>A0A979GPM2</accession>
<dbReference type="Pfam" id="PF12833">
    <property type="entry name" value="HTH_18"/>
    <property type="match status" value="1"/>
</dbReference>
<evidence type="ECO:0000256" key="2">
    <source>
        <dbReference type="ARBA" id="ARBA00023125"/>
    </source>
</evidence>
<dbReference type="InterPro" id="IPR009057">
    <property type="entry name" value="Homeodomain-like_sf"/>
</dbReference>